<feature type="compositionally biased region" description="Low complexity" evidence="1">
    <location>
        <begin position="264"/>
        <end position="276"/>
    </location>
</feature>
<evidence type="ECO:0000313" key="3">
    <source>
        <dbReference type="Proteomes" id="UP001385951"/>
    </source>
</evidence>
<feature type="region of interest" description="Disordered" evidence="1">
    <location>
        <begin position="262"/>
        <end position="281"/>
    </location>
</feature>
<comment type="caution">
    <text evidence="2">The sequence shown here is derived from an EMBL/GenBank/DDBJ whole genome shotgun (WGS) entry which is preliminary data.</text>
</comment>
<protein>
    <submittedName>
        <fullName evidence="2">Uncharacterized protein</fullName>
    </submittedName>
</protein>
<organism evidence="2 3">
    <name type="scientific">Cerrena zonata</name>
    <dbReference type="NCBI Taxonomy" id="2478898"/>
    <lineage>
        <taxon>Eukaryota</taxon>
        <taxon>Fungi</taxon>
        <taxon>Dikarya</taxon>
        <taxon>Basidiomycota</taxon>
        <taxon>Agaricomycotina</taxon>
        <taxon>Agaricomycetes</taxon>
        <taxon>Polyporales</taxon>
        <taxon>Cerrenaceae</taxon>
        <taxon>Cerrena</taxon>
    </lineage>
</organism>
<feature type="compositionally biased region" description="Acidic residues" evidence="1">
    <location>
        <begin position="64"/>
        <end position="74"/>
    </location>
</feature>
<dbReference type="Proteomes" id="UP001385951">
    <property type="component" value="Unassembled WGS sequence"/>
</dbReference>
<name>A0AAW0G3U7_9APHY</name>
<dbReference type="EMBL" id="JASBNA010000012">
    <property type="protein sequence ID" value="KAK7687966.1"/>
    <property type="molecule type" value="Genomic_DNA"/>
</dbReference>
<evidence type="ECO:0000256" key="1">
    <source>
        <dbReference type="SAM" id="MobiDB-lite"/>
    </source>
</evidence>
<feature type="compositionally biased region" description="Acidic residues" evidence="1">
    <location>
        <begin position="24"/>
        <end position="55"/>
    </location>
</feature>
<proteinExistence type="predicted"/>
<gene>
    <name evidence="2" type="ORF">QCA50_009185</name>
</gene>
<keyword evidence="3" id="KW-1185">Reference proteome</keyword>
<feature type="region of interest" description="Disordered" evidence="1">
    <location>
        <begin position="1"/>
        <end position="100"/>
    </location>
</feature>
<evidence type="ECO:0000313" key="2">
    <source>
        <dbReference type="EMBL" id="KAK7687966.1"/>
    </source>
</evidence>
<reference evidence="2 3" key="1">
    <citation type="submission" date="2022-09" db="EMBL/GenBank/DDBJ databases">
        <authorList>
            <person name="Palmer J.M."/>
        </authorList>
    </citation>
    <scope>NUCLEOTIDE SEQUENCE [LARGE SCALE GENOMIC DNA]</scope>
    <source>
        <strain evidence="2 3">DSM 7382</strain>
    </source>
</reference>
<dbReference type="AlphaFoldDB" id="A0AAW0G3U7"/>
<feature type="compositionally biased region" description="Acidic residues" evidence="1">
    <location>
        <begin position="1"/>
        <end position="14"/>
    </location>
</feature>
<sequence>MRSEGPEDPIMEVDSEGHSSSDGGADDEDEAGDIEEDEDEDEEDAEVVADADVEGEGLLASAGEPDEIDEDESLTGDGKLGVSFGGVPTGWSEEDDEESSFDADLFFANLEESSDSDDSPHVLHDAADSDTLSADERDALLLMDVDSSTHIRRSNSDLEFGVSLHGLSFGWEGILSRTDPTSLDVDLGVTTEYDVDMTASSDVESTGDDTTTILEDPGIILDETDGETTEDELVDANGLPNPRAMMLFQWPTTVPVTNQSINPMSTMSSSTSSSHSGTNFSPPLDASPSCSHSACVIFCCPTRIVTSDPG</sequence>
<accession>A0AAW0G3U7</accession>